<dbReference type="Pfam" id="PF01473">
    <property type="entry name" value="Choline_bind_1"/>
    <property type="match status" value="2"/>
</dbReference>
<reference evidence="5" key="2">
    <citation type="submission" date="2021-04" db="EMBL/GenBank/DDBJ databases">
        <title>Novel species in family Eggerthellaceae.</title>
        <authorList>
            <person name="Zhang G."/>
        </authorList>
    </citation>
    <scope>NUCLEOTIDE SEQUENCE</scope>
    <source>
        <strain evidence="5">Zg-886</strain>
    </source>
</reference>
<sequence length="856" mass="91045">MKKRIAKSLLALVMAFSLCPSAAFAATGGGSLNNGGVAPAGLEIADTTYVASYNGTNYTSLQGALDAATSGGVVTLLDNVTTPAGKNTWIRHSGTVLDLNDKEVTAGHQCAIGISAGVTATVKNGKLTGGSNRTVEMHKAWSALTLKNVTVTPAEGKHGIGVKDRGNSLKLENCTVKSKTNAGGIYDYGVGSSFILTNCTVEGDWWAVYHNGSTAGFTLTATDSEITAMEGGKNTGAIYISGSVESTERDNKNSINLTGCTVSGPTGIEGKYTDMTLANCTITATDKQAGYVQNDNGSTASGFAVASTDNAVDGASPKPEGAIAISGGTYRGLVGLSQLEGINDTYTEFQEAEYEVVGGAFSMNPHEYKYAKYEYELRGSDGLYRCAHSGTEKTVVGYDPATCGNRGYSGNTVCNFCKEVAVFGHSIPATGQHAYGEWQTTKEATETDPGTQERACSVCSAKETQEVPALGHAPSADWQSDASDHWKVCGRCGVELERAPHSFGDWQVTKEAAETEPGTRERSCSVCGATEAEELPALGHAPSASWSFDANGHWKACERCGAELERAPHAYGEWRTTKEATTQAAGLRERSCGVCGYAQAEETPRLSPVPEGGSGWVESNDGEWGYVEAGEPVEQGWKEVGGEWYYFDDSAMQTGWAQVGGDWYYLEESGRMDTGWKEVGGEWYYLEDSGKMATGWQEVDGEWYYLNGAGEGVEGSMATGWKEVGGEWYYLEDTGRMATGWRSDGGAWYYLNGAGEGVEGSMATGWKKDGGKWYYLAGSGAMRSGWQRLGGKWYLLNAGGPGPLGAMLEGWQRVDAKTGRPTSANSWYYLNPGSGAMAANRWVGGYYVNASGLWVR</sequence>
<feature type="repeat" description="Cell wall-binding" evidence="2">
    <location>
        <begin position="763"/>
        <end position="782"/>
    </location>
</feature>
<dbReference type="SUPFAM" id="SSF69360">
    <property type="entry name" value="Cell wall binding repeat"/>
    <property type="match status" value="2"/>
</dbReference>
<dbReference type="Proteomes" id="UP000671910">
    <property type="component" value="Chromosome"/>
</dbReference>
<evidence type="ECO:0000256" key="3">
    <source>
        <dbReference type="SAM" id="SignalP"/>
    </source>
</evidence>
<evidence type="ECO:0000313" key="5">
    <source>
        <dbReference type="EMBL" id="QTU84134.1"/>
    </source>
</evidence>
<dbReference type="Pfam" id="PF19127">
    <property type="entry name" value="Choline_bind_3"/>
    <property type="match status" value="3"/>
</dbReference>
<dbReference type="EMBL" id="CP072829">
    <property type="protein sequence ID" value="QTU84134.1"/>
    <property type="molecule type" value="Genomic_DNA"/>
</dbReference>
<evidence type="ECO:0000256" key="2">
    <source>
        <dbReference type="PROSITE-ProRule" id="PRU00591"/>
    </source>
</evidence>
<gene>
    <name evidence="4" type="ORF">GMI68_05670</name>
    <name evidence="5" type="ORF">J7S26_07200</name>
</gene>
<dbReference type="InterPro" id="IPR011050">
    <property type="entry name" value="Pectin_lyase_fold/virulence"/>
</dbReference>
<evidence type="ECO:0000313" key="7">
    <source>
        <dbReference type="Proteomes" id="UP000671910"/>
    </source>
</evidence>
<protein>
    <submittedName>
        <fullName evidence="5">N-acetylmuramoyl-L-alanine amidase family protein</fullName>
    </submittedName>
</protein>
<feature type="chain" id="PRO_5039612767" evidence="3">
    <location>
        <begin position="26"/>
        <end position="856"/>
    </location>
</feature>
<dbReference type="SUPFAM" id="SSF51126">
    <property type="entry name" value="Pectin lyase-like"/>
    <property type="match status" value="1"/>
</dbReference>
<feature type="repeat" description="Cell wall-binding" evidence="2">
    <location>
        <begin position="673"/>
        <end position="692"/>
    </location>
</feature>
<dbReference type="KEGG" id="ebz:J7S26_07200"/>
<dbReference type="Gene3D" id="2.160.20.20">
    <property type="match status" value="1"/>
</dbReference>
<evidence type="ECO:0000256" key="1">
    <source>
        <dbReference type="ARBA" id="ARBA00022737"/>
    </source>
</evidence>
<dbReference type="Gene3D" id="2.10.270.10">
    <property type="entry name" value="Cholin Binding"/>
    <property type="match status" value="3"/>
</dbReference>
<dbReference type="InterPro" id="IPR012332">
    <property type="entry name" value="Autotransporter_pectin_lyase_C"/>
</dbReference>
<dbReference type="PROSITE" id="PS51170">
    <property type="entry name" value="CW"/>
    <property type="match status" value="5"/>
</dbReference>
<dbReference type="Proteomes" id="UP000636394">
    <property type="component" value="Unassembled WGS sequence"/>
</dbReference>
<feature type="repeat" description="Cell wall-binding" evidence="2">
    <location>
        <begin position="693"/>
        <end position="712"/>
    </location>
</feature>
<dbReference type="EMBL" id="WPCR01000006">
    <property type="protein sequence ID" value="NHM14257.1"/>
    <property type="molecule type" value="Genomic_DNA"/>
</dbReference>
<accession>A0A9E6MPN2</accession>
<evidence type="ECO:0000313" key="6">
    <source>
        <dbReference type="Proteomes" id="UP000636394"/>
    </source>
</evidence>
<keyword evidence="1" id="KW-0677">Repeat</keyword>
<dbReference type="InterPro" id="IPR018337">
    <property type="entry name" value="Cell_wall/Cho-bd_repeat"/>
</dbReference>
<dbReference type="Pfam" id="PF19085">
    <property type="entry name" value="Choline_bind_2"/>
    <property type="match status" value="1"/>
</dbReference>
<reference evidence="4 6" key="1">
    <citation type="submission" date="2019-11" db="EMBL/GenBank/DDBJ databases">
        <title>Eggerthellaceae novel genus isolated from the rectal contents of marmort.</title>
        <authorList>
            <person name="Zhang G."/>
        </authorList>
    </citation>
    <scope>NUCLEOTIDE SEQUENCE [LARGE SCALE GENOMIC DNA]</scope>
    <source>
        <strain evidence="6">zg-886</strain>
        <strain evidence="4">Zg-886</strain>
    </source>
</reference>
<proteinExistence type="predicted"/>
<name>A0A9E6MPN2_9ACTN</name>
<keyword evidence="6" id="KW-1185">Reference proteome</keyword>
<keyword evidence="3" id="KW-0732">Signal</keyword>
<feature type="repeat" description="Cell wall-binding" evidence="2">
    <location>
        <begin position="718"/>
        <end position="737"/>
    </location>
</feature>
<dbReference type="AlphaFoldDB" id="A0A9E6MPN2"/>
<feature type="signal peptide" evidence="3">
    <location>
        <begin position="1"/>
        <end position="25"/>
    </location>
</feature>
<evidence type="ECO:0000313" key="4">
    <source>
        <dbReference type="EMBL" id="NHM14257.1"/>
    </source>
</evidence>
<dbReference type="RefSeq" id="WP_261428543.1">
    <property type="nucleotide sequence ID" value="NZ_CP072829.1"/>
</dbReference>
<organism evidence="5 7">
    <name type="scientific">Xiamenia xianingshaonis</name>
    <dbReference type="NCBI Taxonomy" id="2682776"/>
    <lineage>
        <taxon>Bacteria</taxon>
        <taxon>Bacillati</taxon>
        <taxon>Actinomycetota</taxon>
        <taxon>Coriobacteriia</taxon>
        <taxon>Eggerthellales</taxon>
        <taxon>Eggerthellaceae</taxon>
        <taxon>Xiamenia</taxon>
    </lineage>
</organism>
<feature type="repeat" description="Cell wall-binding" evidence="2">
    <location>
        <begin position="653"/>
        <end position="672"/>
    </location>
</feature>